<evidence type="ECO:0000313" key="12">
    <source>
        <dbReference type="EMBL" id="KAK8724729.1"/>
    </source>
</evidence>
<dbReference type="InterPro" id="IPR012341">
    <property type="entry name" value="6hp_glycosidase-like_sf"/>
</dbReference>
<dbReference type="PROSITE" id="PS00698">
    <property type="entry name" value="GH9_3"/>
    <property type="match status" value="1"/>
</dbReference>
<gene>
    <name evidence="12" type="ORF">OTU49_017490</name>
</gene>
<keyword evidence="9" id="KW-0732">Signal</keyword>
<accession>A0AAW0W5Y7</accession>
<dbReference type="InterPro" id="IPR008965">
    <property type="entry name" value="CBM2/CBM3_carb-bd_dom_sf"/>
</dbReference>
<keyword evidence="7 8" id="KW-0624">Polysaccharide degradation</keyword>
<evidence type="ECO:0000256" key="8">
    <source>
        <dbReference type="PROSITE-ProRule" id="PRU10060"/>
    </source>
</evidence>
<dbReference type="EMBL" id="JARKIK010000085">
    <property type="protein sequence ID" value="KAK8724730.1"/>
    <property type="molecule type" value="Genomic_DNA"/>
</dbReference>
<proteinExistence type="inferred from homology"/>
<feature type="domain" description="Glycoside hydrolase family 9" evidence="11">
    <location>
        <begin position="147"/>
        <end position="570"/>
    </location>
</feature>
<evidence type="ECO:0000313" key="13">
    <source>
        <dbReference type="Proteomes" id="UP001445076"/>
    </source>
</evidence>
<dbReference type="Pfam" id="PF00759">
    <property type="entry name" value="Glyco_hydro_9"/>
    <property type="match status" value="1"/>
</dbReference>
<feature type="active site" evidence="8">
    <location>
        <position position="557"/>
    </location>
</feature>
<evidence type="ECO:0000256" key="7">
    <source>
        <dbReference type="ARBA" id="ARBA00023326"/>
    </source>
</evidence>
<comment type="catalytic activity">
    <reaction evidence="1 9">
        <text>Endohydrolysis of (1-&gt;4)-beta-D-glucosidic linkages in cellulose, lichenin and cereal beta-D-glucans.</text>
        <dbReference type="EC" id="3.2.1.4"/>
    </reaction>
</comment>
<dbReference type="Gene3D" id="2.60.40.290">
    <property type="match status" value="1"/>
</dbReference>
<evidence type="ECO:0000256" key="10">
    <source>
        <dbReference type="SAM" id="MobiDB-lite"/>
    </source>
</evidence>
<evidence type="ECO:0000256" key="9">
    <source>
        <dbReference type="RuleBase" id="RU361166"/>
    </source>
</evidence>
<keyword evidence="13" id="KW-1185">Reference proteome</keyword>
<dbReference type="EMBL" id="JARKIK010000085">
    <property type="protein sequence ID" value="KAK8724729.1"/>
    <property type="molecule type" value="Genomic_DNA"/>
</dbReference>
<dbReference type="InterPro" id="IPR001701">
    <property type="entry name" value="Glyco_hydro_9"/>
</dbReference>
<dbReference type="InterPro" id="IPR033126">
    <property type="entry name" value="Glyco_hydro_9_Asp/Glu_AS"/>
</dbReference>
<dbReference type="GO" id="GO:0030245">
    <property type="term" value="P:cellulose catabolic process"/>
    <property type="evidence" value="ECO:0007669"/>
    <property type="project" value="UniProtKB-KW"/>
</dbReference>
<keyword evidence="4 9" id="KW-0136">Cellulose degradation</keyword>
<feature type="signal peptide" evidence="9">
    <location>
        <begin position="1"/>
        <end position="24"/>
    </location>
</feature>
<keyword evidence="3 8" id="KW-0378">Hydrolase</keyword>
<dbReference type="SUPFAM" id="SSF48208">
    <property type="entry name" value="Six-hairpin glycosidases"/>
    <property type="match status" value="1"/>
</dbReference>
<reference evidence="12" key="2">
    <citation type="submission" date="2024-01" db="EMBL/GenBank/DDBJ databases">
        <authorList>
            <person name="He J."/>
            <person name="Wang M."/>
            <person name="Zheng J."/>
            <person name="Liu Z."/>
        </authorList>
    </citation>
    <scope>NUCLEOTIDE SEQUENCE</scope>
    <source>
        <strain evidence="12">ZL_2023a</strain>
        <tissue evidence="12">Muscle</tissue>
    </source>
</reference>
<feature type="region of interest" description="Disordered" evidence="10">
    <location>
        <begin position="501"/>
        <end position="524"/>
    </location>
</feature>
<organism evidence="12 13">
    <name type="scientific">Cherax quadricarinatus</name>
    <name type="common">Australian red claw crayfish</name>
    <dbReference type="NCBI Taxonomy" id="27406"/>
    <lineage>
        <taxon>Eukaryota</taxon>
        <taxon>Metazoa</taxon>
        <taxon>Ecdysozoa</taxon>
        <taxon>Arthropoda</taxon>
        <taxon>Crustacea</taxon>
        <taxon>Multicrustacea</taxon>
        <taxon>Malacostraca</taxon>
        <taxon>Eumalacostraca</taxon>
        <taxon>Eucarida</taxon>
        <taxon>Decapoda</taxon>
        <taxon>Pleocyemata</taxon>
        <taxon>Astacidea</taxon>
        <taxon>Parastacoidea</taxon>
        <taxon>Parastacidae</taxon>
        <taxon>Cherax</taxon>
    </lineage>
</organism>
<dbReference type="EMBL" id="JARKIK010000085">
    <property type="protein sequence ID" value="KAK8724728.1"/>
    <property type="molecule type" value="Genomic_DNA"/>
</dbReference>
<evidence type="ECO:0000256" key="6">
    <source>
        <dbReference type="ARBA" id="ARBA00023295"/>
    </source>
</evidence>
<evidence type="ECO:0000256" key="4">
    <source>
        <dbReference type="ARBA" id="ARBA00023001"/>
    </source>
</evidence>
<evidence type="ECO:0000256" key="3">
    <source>
        <dbReference type="ARBA" id="ARBA00022801"/>
    </source>
</evidence>
<reference evidence="12 13" key="1">
    <citation type="journal article" date="2024" name="BMC Genomics">
        <title>Genome assembly of redclaw crayfish (Cherax quadricarinatus) provides insights into its immune adaptation and hypoxia tolerance.</title>
        <authorList>
            <person name="Liu Z."/>
            <person name="Zheng J."/>
            <person name="Li H."/>
            <person name="Fang K."/>
            <person name="Wang S."/>
            <person name="He J."/>
            <person name="Zhou D."/>
            <person name="Weng S."/>
            <person name="Chi M."/>
            <person name="Gu Z."/>
            <person name="He J."/>
            <person name="Li F."/>
            <person name="Wang M."/>
        </authorList>
    </citation>
    <scope>NUCLEOTIDE SEQUENCE [LARGE SCALE GENOMIC DNA]</scope>
    <source>
        <strain evidence="12">ZL_2023a</strain>
    </source>
</reference>
<keyword evidence="5 8" id="KW-0119">Carbohydrate metabolism</keyword>
<dbReference type="Proteomes" id="UP001445076">
    <property type="component" value="Unassembled WGS sequence"/>
</dbReference>
<keyword evidence="6 8" id="KW-0326">Glycosidase</keyword>
<dbReference type="AlphaFoldDB" id="A0AAW0W5Y7"/>
<name>A0AAW0W5Y7_CHEQU</name>
<dbReference type="EC" id="3.2.1.4" evidence="9"/>
<dbReference type="GO" id="GO:0008810">
    <property type="term" value="F:cellulase activity"/>
    <property type="evidence" value="ECO:0007669"/>
    <property type="project" value="UniProtKB-EC"/>
</dbReference>
<evidence type="ECO:0000256" key="2">
    <source>
        <dbReference type="ARBA" id="ARBA00007072"/>
    </source>
</evidence>
<comment type="similarity">
    <text evidence="2 8 9">Belongs to the glycosyl hydrolase 9 (cellulase E) family.</text>
</comment>
<evidence type="ECO:0000256" key="1">
    <source>
        <dbReference type="ARBA" id="ARBA00000966"/>
    </source>
</evidence>
<comment type="caution">
    <text evidence="12">The sequence shown here is derived from an EMBL/GenBank/DDBJ whole genome shotgun (WGS) entry which is preliminary data.</text>
</comment>
<feature type="active site" evidence="8">
    <location>
        <position position="548"/>
    </location>
</feature>
<dbReference type="SUPFAM" id="SSF49384">
    <property type="entry name" value="Carbohydrate-binding domain"/>
    <property type="match status" value="1"/>
</dbReference>
<dbReference type="InterPro" id="IPR008928">
    <property type="entry name" value="6-hairpin_glycosidase_sf"/>
</dbReference>
<dbReference type="InterPro" id="IPR012291">
    <property type="entry name" value="CBM2_carb-bd_dom_sf"/>
</dbReference>
<dbReference type="GO" id="GO:0030247">
    <property type="term" value="F:polysaccharide binding"/>
    <property type="evidence" value="ECO:0007669"/>
    <property type="project" value="InterPro"/>
</dbReference>
<dbReference type="PANTHER" id="PTHR22298">
    <property type="entry name" value="ENDO-1,4-BETA-GLUCANASE"/>
    <property type="match status" value="1"/>
</dbReference>
<evidence type="ECO:0000256" key="5">
    <source>
        <dbReference type="ARBA" id="ARBA00023277"/>
    </source>
</evidence>
<feature type="chain" id="PRO_5044523153" description="Endoglucanase" evidence="9">
    <location>
        <begin position="25"/>
        <end position="577"/>
    </location>
</feature>
<dbReference type="Gene3D" id="1.50.10.10">
    <property type="match status" value="1"/>
</dbReference>
<protein>
    <recommendedName>
        <fullName evidence="9">Endoglucanase</fullName>
        <ecNumber evidence="9">3.2.1.4</ecNumber>
    </recommendedName>
</protein>
<sequence>MTGVLKTCLLGALALSFLLSGAEAQCDNIVITNTWPGNYQAEFTATAPADINGLTLELEFSSPPDAVDFYSGQATKVDDTHYTLTSNNINVNAGEEIKFDFQVHYSALSPLVIHEVLNGVEICDSAFTTPTPMQNPCAETGMSPYDYAQVLCMSYVFYEAQRSGKLPADQRVTWRFDSALDDGSDVGHDLTGGYYDAGDHVKFGFPMAYTATVLAWGLIDFEEGHQSADQVEYGKAAVKWATDYFLKAHTAKDELYGQVGAGGPDHAFWGRPEDMTMERPSYKIDDSHPGSDLAGETAAALAAASIVFKSSDSAYSEEMLSVAKELYDFADAHRDIYTNAITDATAYYNSWSGYGDELAWAALWLARATGDDTYLTRARGHWDEFDYTGSEVVQFSWDDKRAAVFGLFYMLDGGDEYKNAFVSFLDWVKNDAPYTPEGLVFLDAWGANRHAANVAYLALYAAKLGLDAEENREWAKGQIGQLLGDNPKYQSFVVGYGVNPPEKPHHRSSSCPNPPSDCSGGFTNPGPNPHVLYGALVGGPAQDGSYVDDRQDYQHNEVACDYNAAFSGALAAMVELS</sequence>
<evidence type="ECO:0000259" key="11">
    <source>
        <dbReference type="Pfam" id="PF00759"/>
    </source>
</evidence>